<evidence type="ECO:0000313" key="5">
    <source>
        <dbReference type="EMBL" id="ROT76661.1"/>
    </source>
</evidence>
<keyword evidence="6" id="KW-1185">Reference proteome</keyword>
<reference evidence="5 6" key="2">
    <citation type="submission" date="2019-01" db="EMBL/GenBank/DDBJ databases">
        <title>The decoding of complex shrimp genome reveals the adaptation for benthos swimmer, frequently molting mechanism and breeding impact on genome.</title>
        <authorList>
            <person name="Sun Y."/>
            <person name="Gao Y."/>
            <person name="Yu Y."/>
        </authorList>
    </citation>
    <scope>NUCLEOTIDE SEQUENCE [LARGE SCALE GENOMIC DNA]</scope>
    <source>
        <tissue evidence="5">Muscle</tissue>
    </source>
</reference>
<name>A0A3R7P686_PENVA</name>
<dbReference type="EMBL" id="QCYY01001624">
    <property type="protein sequence ID" value="ROT76661.1"/>
    <property type="molecule type" value="Genomic_DNA"/>
</dbReference>
<reference evidence="5 6" key="1">
    <citation type="submission" date="2018-04" db="EMBL/GenBank/DDBJ databases">
        <authorList>
            <person name="Zhang X."/>
            <person name="Yuan J."/>
            <person name="Li F."/>
            <person name="Xiang J."/>
        </authorList>
    </citation>
    <scope>NUCLEOTIDE SEQUENCE [LARGE SCALE GENOMIC DNA]</scope>
    <source>
        <tissue evidence="5">Muscle</tissue>
    </source>
</reference>
<comment type="similarity">
    <text evidence="1">Belongs to the LRRC42 family.</text>
</comment>
<dbReference type="InterPro" id="IPR032675">
    <property type="entry name" value="LRR_dom_sf"/>
</dbReference>
<dbReference type="InterPro" id="IPR039631">
    <property type="entry name" value="LRRC42"/>
</dbReference>
<dbReference type="Proteomes" id="UP000283509">
    <property type="component" value="Unassembled WGS sequence"/>
</dbReference>
<evidence type="ECO:0000256" key="1">
    <source>
        <dbReference type="ARBA" id="ARBA00009297"/>
    </source>
</evidence>
<evidence type="ECO:0000256" key="4">
    <source>
        <dbReference type="ARBA" id="ARBA00022737"/>
    </source>
</evidence>
<dbReference type="InterPro" id="IPR001611">
    <property type="entry name" value="Leu-rich_rpt"/>
</dbReference>
<accession>A0A3R7P686</accession>
<evidence type="ECO:0000256" key="3">
    <source>
        <dbReference type="ARBA" id="ARBA00022614"/>
    </source>
</evidence>
<dbReference type="PANTHER" id="PTHR31994:SF3">
    <property type="entry name" value="LEUCINE-RICH REPEAT-CONTAINING PROTEIN 42"/>
    <property type="match status" value="1"/>
</dbReference>
<evidence type="ECO:0000256" key="2">
    <source>
        <dbReference type="ARBA" id="ARBA00014198"/>
    </source>
</evidence>
<sequence>MQSEDNDSLRTLNTMEIPKTLFEICLDYVAGKIIMVESLEGFPEVVSEQIFDKCLDLGSFSQNDEASEHAIALFVDAYGSDFMSSFKCENRRIMSEYGECLAVLCLSVTHLDLRGCALGNNSDFLKVFVQMDHLRVLNIAQNELSDEGFRLMTACHKMYKKGFEALESLDVSENKVGMKMLKSLLSLPQLKNIRVSIAHSLKNLQPRFTHEWTENVNRLGFKLLPRDIEFAGHITTVGWGSKIIAAWQNEIEELERVRQEKVLKKSQGFYSQSIKRAELAFTKPRTRTETYETYTYVKKRKENATSSPQNNCYRRESDKVYGNRFNNKKRSIGSLKSLQVDEEPLGKKQRVDVDVDILKMYLK</sequence>
<proteinExistence type="inferred from homology"/>
<dbReference type="STRING" id="6689.A0A3R7P686"/>
<dbReference type="Gene3D" id="3.80.10.10">
    <property type="entry name" value="Ribonuclease Inhibitor"/>
    <property type="match status" value="1"/>
</dbReference>
<dbReference type="OrthoDB" id="120976at2759"/>
<protein>
    <recommendedName>
        <fullName evidence="2">Leucine-rich repeat-containing protein 42</fullName>
    </recommendedName>
</protein>
<dbReference type="AlphaFoldDB" id="A0A3R7P686"/>
<dbReference type="Pfam" id="PF13516">
    <property type="entry name" value="LRR_6"/>
    <property type="match status" value="1"/>
</dbReference>
<evidence type="ECO:0000313" key="6">
    <source>
        <dbReference type="Proteomes" id="UP000283509"/>
    </source>
</evidence>
<organism evidence="5 6">
    <name type="scientific">Penaeus vannamei</name>
    <name type="common">Whiteleg shrimp</name>
    <name type="synonym">Litopenaeus vannamei</name>
    <dbReference type="NCBI Taxonomy" id="6689"/>
    <lineage>
        <taxon>Eukaryota</taxon>
        <taxon>Metazoa</taxon>
        <taxon>Ecdysozoa</taxon>
        <taxon>Arthropoda</taxon>
        <taxon>Crustacea</taxon>
        <taxon>Multicrustacea</taxon>
        <taxon>Malacostraca</taxon>
        <taxon>Eumalacostraca</taxon>
        <taxon>Eucarida</taxon>
        <taxon>Decapoda</taxon>
        <taxon>Dendrobranchiata</taxon>
        <taxon>Penaeoidea</taxon>
        <taxon>Penaeidae</taxon>
        <taxon>Penaeus</taxon>
    </lineage>
</organism>
<keyword evidence="4" id="KW-0677">Repeat</keyword>
<comment type="caution">
    <text evidence="5">The sequence shown here is derived from an EMBL/GenBank/DDBJ whole genome shotgun (WGS) entry which is preliminary data.</text>
</comment>
<keyword evidence="3" id="KW-0433">Leucine-rich repeat</keyword>
<gene>
    <name evidence="5" type="ORF">C7M84_004751</name>
</gene>
<dbReference type="SUPFAM" id="SSF52047">
    <property type="entry name" value="RNI-like"/>
    <property type="match status" value="1"/>
</dbReference>
<dbReference type="PANTHER" id="PTHR31994">
    <property type="entry name" value="LEUCINE-RICH REPEAT-CONTAINING PROTEIN 42"/>
    <property type="match status" value="1"/>
</dbReference>